<dbReference type="RefSeq" id="WP_126014890.1">
    <property type="nucleotide sequence ID" value="NZ_CP034437.1"/>
</dbReference>
<dbReference type="Pfam" id="PF25967">
    <property type="entry name" value="RND-MFP_C"/>
    <property type="match status" value="1"/>
</dbReference>
<name>A0A3Q8X537_9BACL</name>
<dbReference type="GO" id="GO:0030313">
    <property type="term" value="C:cell envelope"/>
    <property type="evidence" value="ECO:0007669"/>
    <property type="project" value="UniProtKB-SubCell"/>
</dbReference>
<gene>
    <name evidence="6" type="ORF">EJC50_09625</name>
</gene>
<protein>
    <submittedName>
        <fullName evidence="6">Efflux RND transporter periplasmic adaptor subunit</fullName>
    </submittedName>
</protein>
<dbReference type="Gene3D" id="2.40.420.20">
    <property type="match status" value="1"/>
</dbReference>
<dbReference type="SUPFAM" id="SSF111369">
    <property type="entry name" value="HlyD-like secretion proteins"/>
    <property type="match status" value="1"/>
</dbReference>
<dbReference type="InterPro" id="IPR050465">
    <property type="entry name" value="UPF0194_transport"/>
</dbReference>
<evidence type="ECO:0000256" key="2">
    <source>
        <dbReference type="ARBA" id="ARBA00009477"/>
    </source>
</evidence>
<dbReference type="InterPro" id="IPR058625">
    <property type="entry name" value="MdtA-like_BSH"/>
</dbReference>
<dbReference type="PANTHER" id="PTHR32347:SF14">
    <property type="entry name" value="EFFLUX SYSTEM COMPONENT YKNX-RELATED"/>
    <property type="match status" value="1"/>
</dbReference>
<evidence type="ECO:0000313" key="7">
    <source>
        <dbReference type="Proteomes" id="UP000272528"/>
    </source>
</evidence>
<feature type="domain" description="Multidrug resistance protein MdtA-like barrel-sandwich hybrid" evidence="4">
    <location>
        <begin position="88"/>
        <end position="195"/>
    </location>
</feature>
<evidence type="ECO:0000313" key="6">
    <source>
        <dbReference type="EMBL" id="AZN39877.1"/>
    </source>
</evidence>
<dbReference type="GO" id="GO:0016020">
    <property type="term" value="C:membrane"/>
    <property type="evidence" value="ECO:0007669"/>
    <property type="project" value="InterPro"/>
</dbReference>
<keyword evidence="3" id="KW-0175">Coiled coil</keyword>
<evidence type="ECO:0000259" key="5">
    <source>
        <dbReference type="Pfam" id="PF25967"/>
    </source>
</evidence>
<dbReference type="KEGG" id="palb:EJC50_09625"/>
<dbReference type="GO" id="GO:0022857">
    <property type="term" value="F:transmembrane transporter activity"/>
    <property type="evidence" value="ECO:0007669"/>
    <property type="project" value="InterPro"/>
</dbReference>
<dbReference type="AlphaFoldDB" id="A0A3Q8X537"/>
<proteinExistence type="inferred from homology"/>
<reference evidence="7" key="1">
    <citation type="submission" date="2018-12" db="EMBL/GenBank/DDBJ databases">
        <title>Genome sequence of Peanibacillus sp.</title>
        <authorList>
            <person name="Subramani G."/>
            <person name="Srinivasan S."/>
            <person name="Kim M.K."/>
        </authorList>
    </citation>
    <scope>NUCLEOTIDE SEQUENCE [LARGE SCALE GENOMIC DNA]</scope>
    <source>
        <strain evidence="7">18JY67-1</strain>
    </source>
</reference>
<dbReference type="PANTHER" id="PTHR32347">
    <property type="entry name" value="EFFLUX SYSTEM COMPONENT YKNX-RELATED"/>
    <property type="match status" value="1"/>
</dbReference>
<sequence>MQIRRSRSRSRRGSLLRLTLAGTIAVSLLSGCSLLPAEEESLQPPILSKKEEVHDTAAVARGNMALYLTSIATAASDTNNNVSFSETGGILKKLHVEEGDKVKKGDPIAEIDTGDLPLRIKLQKLTVEQRALQYSDYVKNGADNDTIQFAKIDLEKEQLQLGSLEKQYAKALLLAPSDGIITYLNEMKPGEAVEAQRVMAVISDPNKVNFVYEATDISKISAVKPGIEVDLTFDDKTYKGKVIQTPASAPKSDDESIQRRNARSLIISLDAPKAPIKIGTMADIKLFIEKRDNVLVIPRGALQTMFGRNYIETIENDRVKEVDVEVGLKTNDQVEIKQGITEGQKVIIDN</sequence>
<dbReference type="Pfam" id="PF25917">
    <property type="entry name" value="BSH_RND"/>
    <property type="match status" value="1"/>
</dbReference>
<evidence type="ECO:0000259" key="4">
    <source>
        <dbReference type="Pfam" id="PF25917"/>
    </source>
</evidence>
<comment type="similarity">
    <text evidence="2">Belongs to the membrane fusion protein (MFP) (TC 8.A.1) family.</text>
</comment>
<dbReference type="EMBL" id="CP034437">
    <property type="protein sequence ID" value="AZN39877.1"/>
    <property type="molecule type" value="Genomic_DNA"/>
</dbReference>
<dbReference type="PROSITE" id="PS51257">
    <property type="entry name" value="PROKAR_LIPOPROTEIN"/>
    <property type="match status" value="1"/>
</dbReference>
<evidence type="ECO:0000256" key="1">
    <source>
        <dbReference type="ARBA" id="ARBA00004196"/>
    </source>
</evidence>
<dbReference type="NCBIfam" id="TIGR01730">
    <property type="entry name" value="RND_mfp"/>
    <property type="match status" value="1"/>
</dbReference>
<feature type="domain" description="Multidrug resistance protein MdtA-like C-terminal permuted SH3" evidence="5">
    <location>
        <begin position="293"/>
        <end position="349"/>
    </location>
</feature>
<comment type="subcellular location">
    <subcellularLocation>
        <location evidence="1">Cell envelope</location>
    </subcellularLocation>
</comment>
<dbReference type="Proteomes" id="UP000272528">
    <property type="component" value="Chromosome"/>
</dbReference>
<organism evidence="6 7">
    <name type="scientific">Paenibacillus albus</name>
    <dbReference type="NCBI Taxonomy" id="2495582"/>
    <lineage>
        <taxon>Bacteria</taxon>
        <taxon>Bacillati</taxon>
        <taxon>Bacillota</taxon>
        <taxon>Bacilli</taxon>
        <taxon>Bacillales</taxon>
        <taxon>Paenibacillaceae</taxon>
        <taxon>Paenibacillus</taxon>
    </lineage>
</organism>
<dbReference type="Gene3D" id="2.40.50.100">
    <property type="match status" value="1"/>
</dbReference>
<keyword evidence="7" id="KW-1185">Reference proteome</keyword>
<dbReference type="Gene3D" id="2.40.30.170">
    <property type="match status" value="1"/>
</dbReference>
<accession>A0A3Q8X537</accession>
<dbReference type="InterPro" id="IPR006143">
    <property type="entry name" value="RND_pump_MFP"/>
</dbReference>
<dbReference type="OrthoDB" id="1817080at2"/>
<evidence type="ECO:0000256" key="3">
    <source>
        <dbReference type="ARBA" id="ARBA00023054"/>
    </source>
</evidence>
<dbReference type="InterPro" id="IPR058627">
    <property type="entry name" value="MdtA-like_C"/>
</dbReference>